<evidence type="ECO:0000313" key="3">
    <source>
        <dbReference type="Proteomes" id="UP000184420"/>
    </source>
</evidence>
<keyword evidence="3" id="KW-1185">Reference proteome</keyword>
<reference evidence="2 3" key="1">
    <citation type="submission" date="2016-11" db="EMBL/GenBank/DDBJ databases">
        <authorList>
            <person name="Jaros S."/>
            <person name="Januszkiewicz K."/>
            <person name="Wedrychowicz H."/>
        </authorList>
    </citation>
    <scope>NUCLEOTIDE SEQUENCE [LARGE SCALE GENOMIC DNA]</scope>
    <source>
        <strain evidence="2 3">DSM 27406</strain>
    </source>
</reference>
<dbReference type="EMBL" id="FRBL01000001">
    <property type="protein sequence ID" value="SHK75053.1"/>
    <property type="molecule type" value="Genomic_DNA"/>
</dbReference>
<protein>
    <submittedName>
        <fullName evidence="2">Uncharacterized protein</fullName>
    </submittedName>
</protein>
<dbReference type="STRING" id="1419482.SAMN05444266_10120"/>
<dbReference type="OrthoDB" id="871919at2"/>
<gene>
    <name evidence="2" type="ORF">SAMN05444266_10120</name>
</gene>
<name>A0A1M6V0S0_9BACT</name>
<dbReference type="RefSeq" id="WP_073076858.1">
    <property type="nucleotide sequence ID" value="NZ_FRBL01000001.1"/>
</dbReference>
<accession>A0A1M6V0S0</accession>
<feature type="chain" id="PRO_5013042478" evidence="1">
    <location>
        <begin position="23"/>
        <end position="304"/>
    </location>
</feature>
<dbReference type="AlphaFoldDB" id="A0A1M6V0S0"/>
<evidence type="ECO:0000256" key="1">
    <source>
        <dbReference type="SAM" id="SignalP"/>
    </source>
</evidence>
<organism evidence="2 3">
    <name type="scientific">Chitinophaga jiangningensis</name>
    <dbReference type="NCBI Taxonomy" id="1419482"/>
    <lineage>
        <taxon>Bacteria</taxon>
        <taxon>Pseudomonadati</taxon>
        <taxon>Bacteroidota</taxon>
        <taxon>Chitinophagia</taxon>
        <taxon>Chitinophagales</taxon>
        <taxon>Chitinophagaceae</taxon>
        <taxon>Chitinophaga</taxon>
    </lineage>
</organism>
<dbReference type="Proteomes" id="UP000184420">
    <property type="component" value="Unassembled WGS sequence"/>
</dbReference>
<proteinExistence type="predicted"/>
<sequence>MRAYFIFLLLLCCHLANGQSLADLERQLDSLLRKNARSELEAGLGYGNNPAYGSKVPDYSAPLVMKTFVAPSLTYYHKSGFYAGFSGYYLFDAYRQPWFEWDASAGYDYTKNSKFLTGISYTHYFFADSSDVPLSPIDNEVFAYFYYRGWWLEPGISIDYGWGTTTAEGLYVKETMRGTDFNVIATVRHPFVFTDIFSSKDAVLLTPSVSLTTGTANYYSNLKSFQYFSRSPKMKRFLPQFPFGREYTVSQVTDFQPRALDLTVSMSYLFGKISLSPSYTVFKTFNMDETGLLSYFTARLSYIF</sequence>
<feature type="signal peptide" evidence="1">
    <location>
        <begin position="1"/>
        <end position="22"/>
    </location>
</feature>
<keyword evidence="1" id="KW-0732">Signal</keyword>
<evidence type="ECO:0000313" key="2">
    <source>
        <dbReference type="EMBL" id="SHK75053.1"/>
    </source>
</evidence>